<evidence type="ECO:0000313" key="5">
    <source>
        <dbReference type="EMBL" id="KAA6327420.1"/>
    </source>
</evidence>
<reference evidence="3" key="1">
    <citation type="submission" date="2019-03" db="EMBL/GenBank/DDBJ databases">
        <title>Single cell metagenomics reveals metabolic interactions within the superorganism composed of flagellate Streblomastix strix and complex community of Bacteroidetes bacteria on its surface.</title>
        <authorList>
            <person name="Treitli S.C."/>
            <person name="Kolisko M."/>
            <person name="Husnik F."/>
            <person name="Keeling P."/>
            <person name="Hampl V."/>
        </authorList>
    </citation>
    <scope>NUCLEOTIDE SEQUENCE</scope>
    <source>
        <strain evidence="3">STM</strain>
    </source>
</reference>
<accession>A0A5J4PRG4</accession>
<evidence type="ECO:0000313" key="1">
    <source>
        <dbReference type="EMBL" id="KAA6305300.1"/>
    </source>
</evidence>
<dbReference type="AlphaFoldDB" id="A0A5J4PRG4"/>
<dbReference type="EMBL" id="SNRY01009690">
    <property type="protein sequence ID" value="KAA6306730.1"/>
    <property type="molecule type" value="Genomic_DNA"/>
</dbReference>
<sequence length="37" mass="4655">NRWLKTMEQRVEEFEKWSSKTQPEQIKRVCNLIENIY</sequence>
<evidence type="ECO:0000313" key="2">
    <source>
        <dbReference type="EMBL" id="KAA6306730.1"/>
    </source>
</evidence>
<evidence type="ECO:0000313" key="4">
    <source>
        <dbReference type="EMBL" id="KAA6321668.1"/>
    </source>
</evidence>
<name>A0A5J4PRG4_9ZZZZ</name>
<protein>
    <submittedName>
        <fullName evidence="3">Uncharacterized protein</fullName>
    </submittedName>
</protein>
<gene>
    <name evidence="6" type="ORF">EZS27_014921</name>
    <name evidence="5" type="ORF">EZS27_023587</name>
    <name evidence="4" type="ORF">EZS27_028710</name>
    <name evidence="3" type="ORF">EZS27_037688</name>
    <name evidence="2" type="ORF">EZS27_041607</name>
    <name evidence="1" type="ORF">EZS27_043048</name>
</gene>
<dbReference type="EMBL" id="SNRY01010808">
    <property type="protein sequence ID" value="KAA6305300.1"/>
    <property type="molecule type" value="Genomic_DNA"/>
</dbReference>
<evidence type="ECO:0000313" key="6">
    <source>
        <dbReference type="EMBL" id="KAA6336950.1"/>
    </source>
</evidence>
<dbReference type="EMBL" id="SNRY01001995">
    <property type="protein sequence ID" value="KAA6327420.1"/>
    <property type="molecule type" value="Genomic_DNA"/>
</dbReference>
<dbReference type="EMBL" id="SNRY01000744">
    <property type="protein sequence ID" value="KAA6336950.1"/>
    <property type="molecule type" value="Genomic_DNA"/>
</dbReference>
<comment type="caution">
    <text evidence="3">The sequence shown here is derived from an EMBL/GenBank/DDBJ whole genome shotgun (WGS) entry which is preliminary data.</text>
</comment>
<feature type="non-terminal residue" evidence="3">
    <location>
        <position position="1"/>
    </location>
</feature>
<evidence type="ECO:0000313" key="3">
    <source>
        <dbReference type="EMBL" id="KAA6311124.1"/>
    </source>
</evidence>
<dbReference type="EMBL" id="SNRY01003250">
    <property type="protein sequence ID" value="KAA6321668.1"/>
    <property type="molecule type" value="Genomic_DNA"/>
</dbReference>
<proteinExistence type="predicted"/>
<dbReference type="EMBL" id="SNRY01007089">
    <property type="protein sequence ID" value="KAA6311124.1"/>
    <property type="molecule type" value="Genomic_DNA"/>
</dbReference>
<organism evidence="3">
    <name type="scientific">termite gut metagenome</name>
    <dbReference type="NCBI Taxonomy" id="433724"/>
    <lineage>
        <taxon>unclassified sequences</taxon>
        <taxon>metagenomes</taxon>
        <taxon>organismal metagenomes</taxon>
    </lineage>
</organism>